<reference evidence="2" key="3">
    <citation type="submission" date="2025-09" db="UniProtKB">
        <authorList>
            <consortium name="Ensembl"/>
        </authorList>
    </citation>
    <scope>IDENTIFICATION</scope>
</reference>
<evidence type="ECO:0000313" key="3">
    <source>
        <dbReference type="Proteomes" id="UP000694563"/>
    </source>
</evidence>
<evidence type="ECO:0000256" key="1">
    <source>
        <dbReference type="SAM" id="MobiDB-lite"/>
    </source>
</evidence>
<dbReference type="GO" id="GO:0005856">
    <property type="term" value="C:cytoskeleton"/>
    <property type="evidence" value="ECO:0007669"/>
    <property type="project" value="TreeGrafter"/>
</dbReference>
<feature type="compositionally biased region" description="Basic residues" evidence="1">
    <location>
        <begin position="1"/>
        <end position="16"/>
    </location>
</feature>
<sequence length="235" mass="25562">MSKHRWVGSWRPHRPRVPVASQFRSPGPQYGLPSGIGYEHCDPSTQRAPAFSFGLRLGDPELPRSPGPQYMVPTGCTARGRDRGPAFTMSGRARQRRASDTPGPGEPRREGGAGQKPPELWGRVPSPPGPGSYQLPPVMGPHLVNKKSAPQCTMTGRGPSIFENKKTTPGPSKYSTVDTNVYMTRAPRCTMTGRSRPRAVSHTPGPSDYSPNQKQGQTFGVRHSESVIPVMDSRP</sequence>
<reference evidence="2" key="1">
    <citation type="submission" date="2020-10" db="EMBL/GenBank/DDBJ databases">
        <title>Catharus ustulatus (Swainson's thrush) genome, bCatUst1, primary haplotype v2.</title>
        <authorList>
            <person name="Delmore K."/>
            <person name="Vafadar M."/>
            <person name="Formenti G."/>
            <person name="Chow W."/>
            <person name="Pelan S."/>
            <person name="Howe K."/>
            <person name="Rhie A."/>
            <person name="Mountcastle J."/>
            <person name="Haase B."/>
            <person name="Fedrigo O."/>
            <person name="Jarvis E.D."/>
        </authorList>
    </citation>
    <scope>NUCLEOTIDE SEQUENCE [LARGE SCALE GENOMIC DNA]</scope>
</reference>
<feature type="compositionally biased region" description="Polar residues" evidence="1">
    <location>
        <begin position="167"/>
        <end position="179"/>
    </location>
</feature>
<feature type="region of interest" description="Disordered" evidence="1">
    <location>
        <begin position="1"/>
        <end position="179"/>
    </location>
</feature>
<feature type="compositionally biased region" description="Polar residues" evidence="1">
    <location>
        <begin position="209"/>
        <end position="218"/>
    </location>
</feature>
<dbReference type="InterPro" id="IPR010736">
    <property type="entry name" value="SHIPPO-rpt"/>
</dbReference>
<feature type="region of interest" description="Disordered" evidence="1">
    <location>
        <begin position="191"/>
        <end position="235"/>
    </location>
</feature>
<dbReference type="InterPro" id="IPR051291">
    <property type="entry name" value="CIMAP"/>
</dbReference>
<dbReference type="Pfam" id="PF07004">
    <property type="entry name" value="SHIPPO-rpt"/>
    <property type="match status" value="3"/>
</dbReference>
<protein>
    <recommendedName>
        <fullName evidence="4">Outer dense fiber protein 3-like protein 2</fullName>
    </recommendedName>
</protein>
<dbReference type="Proteomes" id="UP000694563">
    <property type="component" value="Chromosome 4"/>
</dbReference>
<dbReference type="AlphaFoldDB" id="A0A8C3Y9S8"/>
<keyword evidence="3" id="KW-1185">Reference proteome</keyword>
<dbReference type="PANTHER" id="PTHR21580">
    <property type="entry name" value="SHIPPO-1-RELATED"/>
    <property type="match status" value="1"/>
</dbReference>
<evidence type="ECO:0000313" key="2">
    <source>
        <dbReference type="Ensembl" id="ENSCUSP00005025857.1"/>
    </source>
</evidence>
<accession>A0A8C3Y9S8</accession>
<dbReference type="Ensembl" id="ENSCUST00005026776.1">
    <property type="protein sequence ID" value="ENSCUSP00005025857.1"/>
    <property type="gene ID" value="ENSCUSG00005016050.1"/>
</dbReference>
<dbReference type="PANTHER" id="PTHR21580:SF28">
    <property type="entry name" value="BOREALIN N-TERMINAL DOMAIN-CONTAINING PROTEIN-RELATED"/>
    <property type="match status" value="1"/>
</dbReference>
<reference evidence="2" key="2">
    <citation type="submission" date="2025-08" db="UniProtKB">
        <authorList>
            <consortium name="Ensembl"/>
        </authorList>
    </citation>
    <scope>IDENTIFICATION</scope>
</reference>
<name>A0A8C3Y9S8_CATUS</name>
<organism evidence="2 3">
    <name type="scientific">Catharus ustulatus</name>
    <name type="common">Russet-backed thrush</name>
    <name type="synonym">Hylocichla ustulatus</name>
    <dbReference type="NCBI Taxonomy" id="91951"/>
    <lineage>
        <taxon>Eukaryota</taxon>
        <taxon>Metazoa</taxon>
        <taxon>Chordata</taxon>
        <taxon>Craniata</taxon>
        <taxon>Vertebrata</taxon>
        <taxon>Euteleostomi</taxon>
        <taxon>Archelosauria</taxon>
        <taxon>Archosauria</taxon>
        <taxon>Dinosauria</taxon>
        <taxon>Saurischia</taxon>
        <taxon>Theropoda</taxon>
        <taxon>Coelurosauria</taxon>
        <taxon>Aves</taxon>
        <taxon>Neognathae</taxon>
        <taxon>Neoaves</taxon>
        <taxon>Telluraves</taxon>
        <taxon>Australaves</taxon>
        <taxon>Passeriformes</taxon>
        <taxon>Turdidae</taxon>
        <taxon>Catharus</taxon>
    </lineage>
</organism>
<evidence type="ECO:0008006" key="4">
    <source>
        <dbReference type="Google" id="ProtNLM"/>
    </source>
</evidence>
<proteinExistence type="predicted"/>